<evidence type="ECO:0000313" key="2">
    <source>
        <dbReference type="Proteomes" id="UP001352223"/>
    </source>
</evidence>
<name>A0ABU6CDD5_9ACTN</name>
<accession>A0ABU6CDD5</accession>
<comment type="caution">
    <text evidence="1">The sequence shown here is derived from an EMBL/GenBank/DDBJ whole genome shotgun (WGS) entry which is preliminary data.</text>
</comment>
<evidence type="ECO:0000313" key="1">
    <source>
        <dbReference type="EMBL" id="MEB3962162.1"/>
    </source>
</evidence>
<sequence>MRPVPQVRVHLDAQGHLHLAAERPRRRYRCAPVCAAMWLALQRSDGELGAAAASLAALWECDPVHTLTDLEIWAGELRDAGLVRSEPCASAGCLCSAPARPPL</sequence>
<keyword evidence="2" id="KW-1185">Reference proteome</keyword>
<gene>
    <name evidence="1" type="ORF">OKJ48_18175</name>
</gene>
<dbReference type="Proteomes" id="UP001352223">
    <property type="component" value="Unassembled WGS sequence"/>
</dbReference>
<dbReference type="EMBL" id="JAOZYB010000126">
    <property type="protein sequence ID" value="MEB3962162.1"/>
    <property type="molecule type" value="Genomic_DNA"/>
</dbReference>
<protein>
    <submittedName>
        <fullName evidence="1">PqqD family protein</fullName>
    </submittedName>
</protein>
<proteinExistence type="predicted"/>
<organism evidence="1 2">
    <name type="scientific">Streptomyces kunmingensis</name>
    <dbReference type="NCBI Taxonomy" id="68225"/>
    <lineage>
        <taxon>Bacteria</taxon>
        <taxon>Bacillati</taxon>
        <taxon>Actinomycetota</taxon>
        <taxon>Actinomycetes</taxon>
        <taxon>Kitasatosporales</taxon>
        <taxon>Streptomycetaceae</taxon>
        <taxon>Streptomyces</taxon>
    </lineage>
</organism>
<reference evidence="1 2" key="1">
    <citation type="submission" date="2022-10" db="EMBL/GenBank/DDBJ databases">
        <authorList>
            <person name="Xie J."/>
            <person name="Shen N."/>
        </authorList>
    </citation>
    <scope>NUCLEOTIDE SEQUENCE [LARGE SCALE GENOMIC DNA]</scope>
    <source>
        <strain evidence="1 2">DSM 41681</strain>
    </source>
</reference>
<dbReference type="RefSeq" id="WP_324769621.1">
    <property type="nucleotide sequence ID" value="NZ_BAAATS010000011.1"/>
</dbReference>